<dbReference type="PROSITE" id="PS51460">
    <property type="entry name" value="GAR"/>
    <property type="match status" value="1"/>
</dbReference>
<dbReference type="GO" id="GO:0005884">
    <property type="term" value="C:actin filament"/>
    <property type="evidence" value="ECO:0007669"/>
    <property type="project" value="TreeGrafter"/>
</dbReference>
<dbReference type="CDD" id="cd21268">
    <property type="entry name" value="CH_GAS2L1_2"/>
    <property type="match status" value="1"/>
</dbReference>
<evidence type="ECO:0000256" key="1">
    <source>
        <dbReference type="ARBA" id="ARBA00004245"/>
    </source>
</evidence>
<dbReference type="STRING" id="8840.ENSAPLP00000030655"/>
<reference evidence="8 9" key="1">
    <citation type="submission" date="2017-10" db="EMBL/GenBank/DDBJ databases">
        <title>A new Pekin duck reference genome.</title>
        <authorList>
            <person name="Hou Z.-C."/>
            <person name="Zhou Z.-K."/>
            <person name="Zhu F."/>
            <person name="Hou S.-S."/>
        </authorList>
    </citation>
    <scope>NUCLEOTIDE SEQUENCE [LARGE SCALE GENOMIC DNA]</scope>
</reference>
<dbReference type="GO" id="GO:0031110">
    <property type="term" value="P:regulation of microtubule polymerization or depolymerization"/>
    <property type="evidence" value="ECO:0007669"/>
    <property type="project" value="TreeGrafter"/>
</dbReference>
<dbReference type="InterPro" id="IPR036534">
    <property type="entry name" value="GAR_dom_sf"/>
</dbReference>
<reference evidence="8" key="3">
    <citation type="submission" date="2025-09" db="UniProtKB">
        <authorList>
            <consortium name="Ensembl"/>
        </authorList>
    </citation>
    <scope>IDENTIFICATION</scope>
</reference>
<evidence type="ECO:0000259" key="7">
    <source>
        <dbReference type="PROSITE" id="PS51460"/>
    </source>
</evidence>
<dbReference type="Pfam" id="PF02187">
    <property type="entry name" value="GAS2"/>
    <property type="match status" value="1"/>
</dbReference>
<dbReference type="Ensembl" id="ENSAPLT00000037716.1">
    <property type="protein sequence ID" value="ENSAPLP00000030655.1"/>
    <property type="gene ID" value="ENSAPLG00000023918.1"/>
</dbReference>
<organism evidence="8 9">
    <name type="scientific">Anas platyrhynchos platyrhynchos</name>
    <name type="common">Northern mallard</name>
    <dbReference type="NCBI Taxonomy" id="8840"/>
    <lineage>
        <taxon>Eukaryota</taxon>
        <taxon>Metazoa</taxon>
        <taxon>Chordata</taxon>
        <taxon>Craniata</taxon>
        <taxon>Vertebrata</taxon>
        <taxon>Euteleostomi</taxon>
        <taxon>Archelosauria</taxon>
        <taxon>Archosauria</taxon>
        <taxon>Dinosauria</taxon>
        <taxon>Saurischia</taxon>
        <taxon>Theropoda</taxon>
        <taxon>Coelurosauria</taxon>
        <taxon>Aves</taxon>
        <taxon>Neognathae</taxon>
        <taxon>Galloanserae</taxon>
        <taxon>Anseriformes</taxon>
        <taxon>Anatidae</taxon>
        <taxon>Anatinae</taxon>
        <taxon>Anas</taxon>
    </lineage>
</organism>
<dbReference type="GO" id="GO:0008017">
    <property type="term" value="F:microtubule binding"/>
    <property type="evidence" value="ECO:0007669"/>
    <property type="project" value="InterPro"/>
</dbReference>
<feature type="compositionally biased region" description="Low complexity" evidence="5">
    <location>
        <begin position="633"/>
        <end position="644"/>
    </location>
</feature>
<dbReference type="SUPFAM" id="SSF143575">
    <property type="entry name" value="GAS2 domain-like"/>
    <property type="match status" value="1"/>
</dbReference>
<reference evidence="8" key="2">
    <citation type="submission" date="2025-08" db="UniProtKB">
        <authorList>
            <consortium name="Ensembl"/>
        </authorList>
    </citation>
    <scope>IDENTIFICATION</scope>
</reference>
<dbReference type="FunFam" id="3.30.920.20:FF:000004">
    <property type="entry name" value="GAS2-like protein 1 isoform X1"/>
    <property type="match status" value="1"/>
</dbReference>
<dbReference type="PANTHER" id="PTHR46756">
    <property type="entry name" value="TRANSGELIN"/>
    <property type="match status" value="1"/>
</dbReference>
<dbReference type="GO" id="GO:0008093">
    <property type="term" value="F:cytoskeletal anchor activity"/>
    <property type="evidence" value="ECO:0007669"/>
    <property type="project" value="TreeGrafter"/>
</dbReference>
<evidence type="ECO:0000256" key="4">
    <source>
        <dbReference type="ARBA" id="ARBA00038441"/>
    </source>
</evidence>
<keyword evidence="2" id="KW-0963">Cytoplasm</keyword>
<keyword evidence="3" id="KW-0206">Cytoskeleton</keyword>
<dbReference type="SMART" id="SM00033">
    <property type="entry name" value="CH"/>
    <property type="match status" value="1"/>
</dbReference>
<sequence>MWGAPGAAERSIRPYRSSQQYLCAMKEDLAEWLKELYDLDIEAGTFLEVLETGAVLCSHANHVVQAAGEFARAYPAAARRLRLPAAGVACNLAAQPGTFQARDNVSNFIQWCRKEMGIKDVLMFETEDLVLRKNEKNFVLCLLELARRAARFGMHAPTLVQMEEEIEEELRQELHLPPKDTPLPRPPREPRDLRNLDQMVQHLVSRCTCPVQFPMIKISDGKYRVGDSDTLIFVRILREHVMVRVGGGWDTLQHYLDKHDPCRCTSLSHKQHPRSRPPQQVQHEVQLCKAPPAPGRGQPSLLVSRSQSPLPPVAWGPRTPQAPRPGPLRPATPSPGASPRREPAQPRRVPSGRTREPPPRSPARPSTPGCGATQRAPTPSRLAPGTRGSAGVPEVPPGSIPGTPRSAAAQGRGRAPSAQSQAPPPPKTTQQGGSSFVGAARLQQAGVPAAAVPRAHSPIKVRVSSSSPHRDARGASQSRKSPWEGIRAAVGRGHPAPPQNSLSQAPKGDRSVKPPSKASPAGCRPPTPLSPIANGCKGCAAGEGPQRCHPATSPPAKDAESPGVPADEPGGTCGRGRGGSGLQGCWAHSQPPGYDRVLEELSQNRQPLRPVEMESWVAPKPPMATPQRAALPAGGTTEELAAGAQTPQGTRAATLPKPRRCLKKPERVPSIYKLKLRPKVRPRRDHRPGKGPSRIPTPLGQRLPRARGQHRPPAPARRPQPGGAHPTAKPSPADSGAWLTEDDEEAWV</sequence>
<dbReference type="SMART" id="SM00243">
    <property type="entry name" value="GAS2"/>
    <property type="match status" value="1"/>
</dbReference>
<evidence type="ECO:0008006" key="10">
    <source>
        <dbReference type="Google" id="ProtNLM"/>
    </source>
</evidence>
<dbReference type="GeneTree" id="ENSGT00940000154849"/>
<dbReference type="InterPro" id="IPR003108">
    <property type="entry name" value="GAR_dom"/>
</dbReference>
<feature type="compositionally biased region" description="Basic residues" evidence="5">
    <location>
        <begin position="674"/>
        <end position="689"/>
    </location>
</feature>
<evidence type="ECO:0000313" key="9">
    <source>
        <dbReference type="Proteomes" id="UP000016666"/>
    </source>
</evidence>
<feature type="domain" description="GAR" evidence="7">
    <location>
        <begin position="191"/>
        <end position="263"/>
    </location>
</feature>
<dbReference type="PANTHER" id="PTHR46756:SF14">
    <property type="entry name" value="GAS2-LIKE PROTEIN 2"/>
    <property type="match status" value="1"/>
</dbReference>
<dbReference type="GO" id="GO:0005737">
    <property type="term" value="C:cytoplasm"/>
    <property type="evidence" value="ECO:0007669"/>
    <property type="project" value="TreeGrafter"/>
</dbReference>
<feature type="compositionally biased region" description="Pro residues" evidence="5">
    <location>
        <begin position="309"/>
        <end position="333"/>
    </location>
</feature>
<keyword evidence="9" id="KW-1185">Reference proteome</keyword>
<dbReference type="InterPro" id="IPR001715">
    <property type="entry name" value="CH_dom"/>
</dbReference>
<evidence type="ECO:0000256" key="3">
    <source>
        <dbReference type="ARBA" id="ARBA00023212"/>
    </source>
</evidence>
<feature type="domain" description="Calponin-homology (CH)" evidence="6">
    <location>
        <begin position="23"/>
        <end position="150"/>
    </location>
</feature>
<evidence type="ECO:0000259" key="6">
    <source>
        <dbReference type="PROSITE" id="PS50021"/>
    </source>
</evidence>
<dbReference type="GO" id="GO:0035371">
    <property type="term" value="C:microtubule plus-end"/>
    <property type="evidence" value="ECO:0007669"/>
    <property type="project" value="TreeGrafter"/>
</dbReference>
<dbReference type="PROSITE" id="PS50021">
    <property type="entry name" value="CH"/>
    <property type="match status" value="1"/>
</dbReference>
<dbReference type="GO" id="GO:0001725">
    <property type="term" value="C:stress fiber"/>
    <property type="evidence" value="ECO:0007669"/>
    <property type="project" value="TreeGrafter"/>
</dbReference>
<dbReference type="GO" id="GO:0051764">
    <property type="term" value="P:actin crosslink formation"/>
    <property type="evidence" value="ECO:0007669"/>
    <property type="project" value="TreeGrafter"/>
</dbReference>
<dbReference type="Gene3D" id="1.10.418.10">
    <property type="entry name" value="Calponin-like domain"/>
    <property type="match status" value="1"/>
</dbReference>
<dbReference type="Proteomes" id="UP000016666">
    <property type="component" value="Chromosome 20"/>
</dbReference>
<comment type="subcellular location">
    <subcellularLocation>
        <location evidence="1">Cytoplasm</location>
        <location evidence="1">Cytoskeleton</location>
    </subcellularLocation>
</comment>
<dbReference type="GO" id="GO:0051015">
    <property type="term" value="F:actin filament binding"/>
    <property type="evidence" value="ECO:0007669"/>
    <property type="project" value="TreeGrafter"/>
</dbReference>
<proteinExistence type="inferred from homology"/>
<dbReference type="GO" id="GO:0001578">
    <property type="term" value="P:microtubule bundle formation"/>
    <property type="evidence" value="ECO:0007669"/>
    <property type="project" value="TreeGrafter"/>
</dbReference>
<feature type="region of interest" description="Disordered" evidence="5">
    <location>
        <begin position="289"/>
        <end position="748"/>
    </location>
</feature>
<protein>
    <recommendedName>
        <fullName evidence="10">Growth arrest specific 2 like 2</fullName>
    </recommendedName>
</protein>
<feature type="compositionally biased region" description="Gly residues" evidence="5">
    <location>
        <begin position="571"/>
        <end position="582"/>
    </location>
</feature>
<comment type="similarity">
    <text evidence="4">Belongs to the GAS2 family.</text>
</comment>
<dbReference type="Gene3D" id="3.30.920.20">
    <property type="entry name" value="Gas2-like domain"/>
    <property type="match status" value="1"/>
</dbReference>
<dbReference type="FunFam" id="1.10.418.10:FF:000047">
    <property type="entry name" value="Growth arrest specific 2 like 1"/>
    <property type="match status" value="1"/>
</dbReference>
<evidence type="ECO:0000313" key="8">
    <source>
        <dbReference type="Ensembl" id="ENSAPLP00000030655.1"/>
    </source>
</evidence>
<accession>A0A493TYK7</accession>
<feature type="region of interest" description="Disordered" evidence="5">
    <location>
        <begin position="170"/>
        <end position="191"/>
    </location>
</feature>
<evidence type="ECO:0000256" key="5">
    <source>
        <dbReference type="SAM" id="MobiDB-lite"/>
    </source>
</evidence>
<dbReference type="SUPFAM" id="SSF47576">
    <property type="entry name" value="Calponin-homology domain, CH-domain"/>
    <property type="match status" value="1"/>
</dbReference>
<dbReference type="Pfam" id="PF00307">
    <property type="entry name" value="CH"/>
    <property type="match status" value="1"/>
</dbReference>
<dbReference type="GO" id="GO:1904825">
    <property type="term" value="P:protein localization to microtubule plus-end"/>
    <property type="evidence" value="ECO:0007669"/>
    <property type="project" value="TreeGrafter"/>
</dbReference>
<dbReference type="InterPro" id="IPR036872">
    <property type="entry name" value="CH_dom_sf"/>
</dbReference>
<dbReference type="AlphaFoldDB" id="A0A493TYK7"/>
<name>A0A493TYK7_ANAPP</name>
<evidence type="ECO:0000256" key="2">
    <source>
        <dbReference type="ARBA" id="ARBA00022490"/>
    </source>
</evidence>